<dbReference type="EMBL" id="CP034183">
    <property type="protein sequence ID" value="AZI42380.1"/>
    <property type="molecule type" value="Genomic_DNA"/>
</dbReference>
<name>A0A3G8YBR8_9DEIO</name>
<evidence type="ECO:0000313" key="1">
    <source>
        <dbReference type="EMBL" id="AZI42380.1"/>
    </source>
</evidence>
<dbReference type="AlphaFoldDB" id="A0A3G8YBR8"/>
<proteinExistence type="predicted"/>
<protein>
    <submittedName>
        <fullName evidence="1">Uncharacterized protein</fullName>
    </submittedName>
</protein>
<evidence type="ECO:0000313" key="2">
    <source>
        <dbReference type="Proteomes" id="UP000276417"/>
    </source>
</evidence>
<dbReference type="Proteomes" id="UP000276417">
    <property type="component" value="Chromosome 1"/>
</dbReference>
<keyword evidence="2" id="KW-1185">Reference proteome</keyword>
<dbReference type="KEGG" id="dph:EHF33_06125"/>
<sequence length="137" mass="15415">MNPRFDALFKQVVAEHGRFGHPAHLHLAWLLLEETGALGALAAFNAGLLALAQSLKLTDKYNATLTTAFFFLVLERRVAGQTWTDFAAQHSDLLDWQQRERFLGPFYDLSELGSAAARQNFLMPHLPPKDLLLEEKP</sequence>
<dbReference type="OrthoDB" id="70956at2"/>
<reference evidence="1 2" key="1">
    <citation type="submission" date="2018-11" db="EMBL/GenBank/DDBJ databases">
        <title>Deinococcus shelandsis sp. nov., isolated from South Shetland Islands soil of Antarctica.</title>
        <authorList>
            <person name="Tian J."/>
        </authorList>
    </citation>
    <scope>NUCLEOTIDE SEQUENCE [LARGE SCALE GENOMIC DNA]</scope>
    <source>
        <strain evidence="1 2">S14-83T</strain>
    </source>
</reference>
<gene>
    <name evidence="1" type="ORF">EHF33_06125</name>
</gene>
<organism evidence="1 2">
    <name type="scientific">Deinococcus psychrotolerans</name>
    <dbReference type="NCBI Taxonomy" id="2489213"/>
    <lineage>
        <taxon>Bacteria</taxon>
        <taxon>Thermotogati</taxon>
        <taxon>Deinococcota</taxon>
        <taxon>Deinococci</taxon>
        <taxon>Deinococcales</taxon>
        <taxon>Deinococcaceae</taxon>
        <taxon>Deinococcus</taxon>
    </lineage>
</organism>
<accession>A0A3G8YBR8</accession>
<dbReference type="RefSeq" id="WP_124868861.1">
    <property type="nucleotide sequence ID" value="NZ_CP034183.1"/>
</dbReference>